<feature type="compositionally biased region" description="Low complexity" evidence="1">
    <location>
        <begin position="269"/>
        <end position="285"/>
    </location>
</feature>
<feature type="region of interest" description="Disordered" evidence="1">
    <location>
        <begin position="265"/>
        <end position="285"/>
    </location>
</feature>
<dbReference type="EMBL" id="JAABNT010000005">
    <property type="protein sequence ID" value="NEK22663.1"/>
    <property type="molecule type" value="Genomic_DNA"/>
</dbReference>
<comment type="caution">
    <text evidence="2">The sequence shown here is derived from an EMBL/GenBank/DDBJ whole genome shotgun (WGS) entry which is preliminary data.</text>
</comment>
<feature type="region of interest" description="Disordered" evidence="1">
    <location>
        <begin position="1"/>
        <end position="27"/>
    </location>
</feature>
<sequence>MGWWPPFSATQRQGKGQPLAAGAKRGPPVWSVSQSRRVRVSEQDPFYDRLPRVDSFAALTESAMFRPLPEDWWIGVADIMDSTGLIEAGQYKTVNMVGAAVISAMINALEGLAFPFVFGGDGAGFAVPPQQETTTRDTLPKVARWAQTEFGITLRSALFRVSDIRAAGLDVRVARYRVSEGVDYAMFEGGGLNWAEAQMKAGAGTLALAPQGSLPDLTGLSCRWSHMPARNGTILTLLAAPLPGASPEKVAQVYDRIVTRTQQLERAGHPAPASGPGAGWPPKGAALEAHATHGQGSLRRARVKAFFESLVAWFLIRTGIRLGGFDARSYARVVGENADFRKLDDGLKMTLDCDAQTRQDIEAILSQAAKDGVLRYGLFAQEEAMMTCIVPSILTDDHVHFIDGAAGGYTQAARLMKGFTPPDRG</sequence>
<organism evidence="2 3">
    <name type="scientific">Sulfitobacter sediminilitoris</name>
    <dbReference type="NCBI Taxonomy" id="2698830"/>
    <lineage>
        <taxon>Bacteria</taxon>
        <taxon>Pseudomonadati</taxon>
        <taxon>Pseudomonadota</taxon>
        <taxon>Alphaproteobacteria</taxon>
        <taxon>Rhodobacterales</taxon>
        <taxon>Roseobacteraceae</taxon>
        <taxon>Sulfitobacter</taxon>
    </lineage>
</organism>
<evidence type="ECO:0000256" key="1">
    <source>
        <dbReference type="SAM" id="MobiDB-lite"/>
    </source>
</evidence>
<reference evidence="2 3" key="1">
    <citation type="submission" date="2020-01" db="EMBL/GenBank/DDBJ databases">
        <title>Sulfitobacter sediminilitoris sp. nov., isolated from a tidal flat.</title>
        <authorList>
            <person name="Park S."/>
            <person name="Yoon J.-H."/>
        </authorList>
    </citation>
    <scope>NUCLEOTIDE SEQUENCE [LARGE SCALE GENOMIC DNA]</scope>
    <source>
        <strain evidence="2 3">JBTF-M27</strain>
    </source>
</reference>
<accession>A0A6P0CDV1</accession>
<dbReference type="AlphaFoldDB" id="A0A6P0CDV1"/>
<protein>
    <submittedName>
        <fullName evidence="2">DUF3095 family protein</fullName>
    </submittedName>
</protein>
<name>A0A6P0CDV1_9RHOB</name>
<proteinExistence type="predicted"/>
<evidence type="ECO:0000313" key="3">
    <source>
        <dbReference type="Proteomes" id="UP000468591"/>
    </source>
</evidence>
<dbReference type="Proteomes" id="UP000468591">
    <property type="component" value="Unassembled WGS sequence"/>
</dbReference>
<evidence type="ECO:0000313" key="2">
    <source>
        <dbReference type="EMBL" id="NEK22663.1"/>
    </source>
</evidence>
<keyword evidence="3" id="KW-1185">Reference proteome</keyword>
<dbReference type="Pfam" id="PF11294">
    <property type="entry name" value="DUF3095"/>
    <property type="match status" value="1"/>
</dbReference>
<dbReference type="InterPro" id="IPR021445">
    <property type="entry name" value="DUF3095"/>
</dbReference>
<gene>
    <name evidence="2" type="ORF">GV827_09620</name>
</gene>